<evidence type="ECO:0000256" key="5">
    <source>
        <dbReference type="ARBA" id="ARBA00023136"/>
    </source>
</evidence>
<dbReference type="PANTHER" id="PTHR30250:SF11">
    <property type="entry name" value="O-ANTIGEN TRANSPORTER-RELATED"/>
    <property type="match status" value="1"/>
</dbReference>
<evidence type="ECO:0000256" key="1">
    <source>
        <dbReference type="ARBA" id="ARBA00004651"/>
    </source>
</evidence>
<dbReference type="PATRIC" id="fig|1158608.3.peg.179"/>
<feature type="transmembrane region" description="Helical" evidence="6">
    <location>
        <begin position="325"/>
        <end position="348"/>
    </location>
</feature>
<comment type="subcellular location">
    <subcellularLocation>
        <location evidence="1">Cell membrane</location>
        <topology evidence="1">Multi-pass membrane protein</topology>
    </subcellularLocation>
</comment>
<feature type="transmembrane region" description="Helical" evidence="6">
    <location>
        <begin position="249"/>
        <end position="272"/>
    </location>
</feature>
<gene>
    <name evidence="8" type="ORF">I583_02217</name>
    <name evidence="7" type="ORF">UAW_00194</name>
</gene>
<dbReference type="OrthoDB" id="6017905at2"/>
<evidence type="ECO:0000313" key="10">
    <source>
        <dbReference type="Proteomes" id="UP000014197"/>
    </source>
</evidence>
<feature type="transmembrane region" description="Helical" evidence="6">
    <location>
        <begin position="39"/>
        <end position="59"/>
    </location>
</feature>
<comment type="caution">
    <text evidence="7">The sequence shown here is derived from an EMBL/GenBank/DDBJ whole genome shotgun (WGS) entry which is preliminary data.</text>
</comment>
<protein>
    <submittedName>
        <fullName evidence="7">Uncharacterized protein</fullName>
    </submittedName>
</protein>
<keyword evidence="3 6" id="KW-0812">Transmembrane</keyword>
<feature type="transmembrane region" description="Helical" evidence="6">
    <location>
        <begin position="12"/>
        <end position="33"/>
    </location>
</feature>
<feature type="transmembrane region" description="Helical" evidence="6">
    <location>
        <begin position="355"/>
        <end position="375"/>
    </location>
</feature>
<sequence>MKKFISKLIGFSLGPILGAAISFLTIPVTTYYINPAEFGKASMFSVIQYFLLSIIYLGIDQSYTREYHRDDNKIKIFQNALLIPVLAAVLLCTITILFKKQFSILFFSNPNYTQISILFGIMIIFSVIERFILLSIRMAEKAVEYSIFSIFLKIVIFVFTLVLVLVGKRTFLTIVYATIFGQFFGDIFLILKYRHLFKINVDIFDSNLMKKMLIFGIPLIIAASLSNLLNTSSRFFLRGYSTFYELGIYTAALKISNILQIIQSAFTSFWVPTAYRWDKEKKDIKHFSFISDMLLLIMTIGFFFVLFFKKYIVLILSNDYAEAQYIAGLLALTPILYTLSETTTLGIVFSGRSYYNIWISILSIIPNIILNYLLVPKFGTVGAAISTAFSYIIFCIARTYFSRKCNFKISFFKQIICIILFFIAACMNTFPYEYSSLVTLLLFLATLLVQASTFSKILEIRNNSKLWNFE</sequence>
<proteinExistence type="predicted"/>
<keyword evidence="5 6" id="KW-0472">Membrane</keyword>
<reference evidence="7 9" key="1">
    <citation type="submission" date="2013-02" db="EMBL/GenBank/DDBJ databases">
        <title>The Genome Sequence of Enterococcus haemoperoxidus BAA-382.</title>
        <authorList>
            <consortium name="The Broad Institute Genome Sequencing Platform"/>
            <consortium name="The Broad Institute Genome Sequencing Center for Infectious Disease"/>
            <person name="Earl A.M."/>
            <person name="Gilmore M.S."/>
            <person name="Lebreton F."/>
            <person name="Walker B."/>
            <person name="Young S.K."/>
            <person name="Zeng Q."/>
            <person name="Gargeya S."/>
            <person name="Fitzgerald M."/>
            <person name="Haas B."/>
            <person name="Abouelleil A."/>
            <person name="Alvarado L."/>
            <person name="Arachchi H.M."/>
            <person name="Berlin A.M."/>
            <person name="Chapman S.B."/>
            <person name="Dewar J."/>
            <person name="Goldberg J."/>
            <person name="Griggs A."/>
            <person name="Gujja S."/>
            <person name="Hansen M."/>
            <person name="Howarth C."/>
            <person name="Imamovic A."/>
            <person name="Larimer J."/>
            <person name="McCowan C."/>
            <person name="Murphy C."/>
            <person name="Neiman D."/>
            <person name="Pearson M."/>
            <person name="Priest M."/>
            <person name="Roberts A."/>
            <person name="Saif S."/>
            <person name="Shea T."/>
            <person name="Sisk P."/>
            <person name="Sykes S."/>
            <person name="Wortman J."/>
            <person name="Nusbaum C."/>
            <person name="Birren B."/>
        </authorList>
    </citation>
    <scope>NUCLEOTIDE SEQUENCE [LARGE SCALE GENOMIC DNA]</scope>
    <source>
        <strain evidence="7 9">ATCC BAA-382</strain>
    </source>
</reference>
<feature type="transmembrane region" description="Helical" evidence="6">
    <location>
        <begin position="411"/>
        <end position="430"/>
    </location>
</feature>
<evidence type="ECO:0000256" key="4">
    <source>
        <dbReference type="ARBA" id="ARBA00022989"/>
    </source>
</evidence>
<dbReference type="InterPro" id="IPR050833">
    <property type="entry name" value="Poly_Biosynth_Transport"/>
</dbReference>
<feature type="transmembrane region" description="Helical" evidence="6">
    <location>
        <begin position="293"/>
        <end position="313"/>
    </location>
</feature>
<dbReference type="Proteomes" id="UP000014197">
    <property type="component" value="Unassembled WGS sequence"/>
</dbReference>
<feature type="transmembrane region" description="Helical" evidence="6">
    <location>
        <begin position="436"/>
        <end position="458"/>
    </location>
</feature>
<feature type="transmembrane region" description="Helical" evidence="6">
    <location>
        <begin position="381"/>
        <end position="399"/>
    </location>
</feature>
<evidence type="ECO:0000256" key="6">
    <source>
        <dbReference type="SAM" id="Phobius"/>
    </source>
</evidence>
<dbReference type="eggNOG" id="COG2244">
    <property type="taxonomic scope" value="Bacteria"/>
</dbReference>
<evidence type="ECO:0000313" key="9">
    <source>
        <dbReference type="Proteomes" id="UP000013858"/>
    </source>
</evidence>
<dbReference type="EMBL" id="AJAR01000003">
    <property type="protein sequence ID" value="EOI00180.1"/>
    <property type="molecule type" value="Genomic_DNA"/>
</dbReference>
<dbReference type="Proteomes" id="UP000013858">
    <property type="component" value="Unassembled WGS sequence"/>
</dbReference>
<dbReference type="EMBL" id="ASVY01000003">
    <property type="protein sequence ID" value="EOT59582.1"/>
    <property type="molecule type" value="Genomic_DNA"/>
</dbReference>
<dbReference type="PANTHER" id="PTHR30250">
    <property type="entry name" value="PST FAMILY PREDICTED COLANIC ACID TRANSPORTER"/>
    <property type="match status" value="1"/>
</dbReference>
<dbReference type="InterPro" id="IPR002797">
    <property type="entry name" value="Polysacc_synth"/>
</dbReference>
<reference evidence="8 10" key="2">
    <citation type="submission" date="2013-03" db="EMBL/GenBank/DDBJ databases">
        <title>The Genome Sequence of Enterococcus haemoperoxidus BAA-382 (PacBio/Illumina hybrid assembly).</title>
        <authorList>
            <consortium name="The Broad Institute Genomics Platform"/>
            <consortium name="The Broad Institute Genome Sequencing Center for Infectious Disease"/>
            <person name="Earl A."/>
            <person name="Russ C."/>
            <person name="Gilmore M."/>
            <person name="Surin D."/>
            <person name="Walker B."/>
            <person name="Young S."/>
            <person name="Zeng Q."/>
            <person name="Gargeya S."/>
            <person name="Fitzgerald M."/>
            <person name="Haas B."/>
            <person name="Abouelleil A."/>
            <person name="Allen A.W."/>
            <person name="Alvarado L."/>
            <person name="Arachchi H.M."/>
            <person name="Berlin A.M."/>
            <person name="Chapman S.B."/>
            <person name="Gainer-Dewar J."/>
            <person name="Goldberg J."/>
            <person name="Griggs A."/>
            <person name="Gujja S."/>
            <person name="Hansen M."/>
            <person name="Howarth C."/>
            <person name="Imamovic A."/>
            <person name="Ireland A."/>
            <person name="Larimer J."/>
            <person name="McCowan C."/>
            <person name="Murphy C."/>
            <person name="Pearson M."/>
            <person name="Poon T.W."/>
            <person name="Priest M."/>
            <person name="Roberts A."/>
            <person name="Saif S."/>
            <person name="Shea T."/>
            <person name="Sisk P."/>
            <person name="Sykes S."/>
            <person name="Wortman J."/>
            <person name="Nusbaum C."/>
            <person name="Birren B."/>
        </authorList>
    </citation>
    <scope>NUCLEOTIDE SEQUENCE [LARGE SCALE GENOMIC DNA]</scope>
    <source>
        <strain evidence="8 10">ATCC BAA-382</strain>
    </source>
</reference>
<evidence type="ECO:0000256" key="3">
    <source>
        <dbReference type="ARBA" id="ARBA00022692"/>
    </source>
</evidence>
<feature type="transmembrane region" description="Helical" evidence="6">
    <location>
        <begin position="212"/>
        <end position="229"/>
    </location>
</feature>
<dbReference type="AlphaFoldDB" id="R2QUH3"/>
<feature type="transmembrane region" description="Helical" evidence="6">
    <location>
        <begin position="171"/>
        <end position="191"/>
    </location>
</feature>
<dbReference type="Pfam" id="PF01943">
    <property type="entry name" value="Polysacc_synt"/>
    <property type="match status" value="1"/>
</dbReference>
<evidence type="ECO:0000313" key="8">
    <source>
        <dbReference type="EMBL" id="EOT59582.1"/>
    </source>
</evidence>
<dbReference type="GO" id="GO:0005886">
    <property type="term" value="C:plasma membrane"/>
    <property type="evidence" value="ECO:0007669"/>
    <property type="project" value="UniProtKB-SubCell"/>
</dbReference>
<organism evidence="7 9">
    <name type="scientific">Enterococcus haemoperoxidus ATCC BAA-382</name>
    <dbReference type="NCBI Taxonomy" id="1158608"/>
    <lineage>
        <taxon>Bacteria</taxon>
        <taxon>Bacillati</taxon>
        <taxon>Bacillota</taxon>
        <taxon>Bacilli</taxon>
        <taxon>Lactobacillales</taxon>
        <taxon>Enterococcaceae</taxon>
        <taxon>Enterococcus</taxon>
    </lineage>
</organism>
<evidence type="ECO:0000313" key="7">
    <source>
        <dbReference type="EMBL" id="EOI00180.1"/>
    </source>
</evidence>
<feature type="transmembrane region" description="Helical" evidence="6">
    <location>
        <begin position="80"/>
        <end position="99"/>
    </location>
</feature>
<name>R2QUH3_9ENTE</name>
<keyword evidence="10" id="KW-1185">Reference proteome</keyword>
<feature type="transmembrane region" description="Helical" evidence="6">
    <location>
        <begin position="111"/>
        <end position="133"/>
    </location>
</feature>
<evidence type="ECO:0000256" key="2">
    <source>
        <dbReference type="ARBA" id="ARBA00022475"/>
    </source>
</evidence>
<feature type="transmembrane region" description="Helical" evidence="6">
    <location>
        <begin position="145"/>
        <end position="165"/>
    </location>
</feature>
<keyword evidence="4 6" id="KW-1133">Transmembrane helix</keyword>
<accession>R2QUH3</accession>
<dbReference type="RefSeq" id="WP_010760413.1">
    <property type="nucleotide sequence ID" value="NZ_KB946315.1"/>
</dbReference>
<keyword evidence="2" id="KW-1003">Cell membrane</keyword>
<dbReference type="STRING" id="155618.RV06_GL000991"/>